<keyword evidence="1" id="KW-0812">Transmembrane</keyword>
<evidence type="ECO:0000313" key="3">
    <source>
        <dbReference type="Proteomes" id="UP000011721"/>
    </source>
</evidence>
<reference evidence="3" key="1">
    <citation type="journal article" date="2013" name="Stand. Genomic Sci.">
        <title>Complete genome sequence of Desulfocapsa sulfexigens, a marine deltaproteobacterium specialized in disproportionating inorganic sulfur compounds.</title>
        <authorList>
            <person name="Finster K.W."/>
            <person name="Kjeldsen K.U."/>
            <person name="Kube M."/>
            <person name="Reinhardt R."/>
            <person name="Mussmann M."/>
            <person name="Amann R."/>
            <person name="Schreiber L."/>
        </authorList>
    </citation>
    <scope>NUCLEOTIDE SEQUENCE [LARGE SCALE GENOMIC DNA]</scope>
    <source>
        <strain evidence="3">DSM 10523 / SB164P1</strain>
    </source>
</reference>
<keyword evidence="3" id="KW-1185">Reference proteome</keyword>
<dbReference type="HOGENOM" id="CLU_2081008_0_0_7"/>
<dbReference type="RefSeq" id="WP_015402433.1">
    <property type="nucleotide sequence ID" value="NC_020304.1"/>
</dbReference>
<organism evidence="2 3">
    <name type="scientific">Desulfocapsa sulfexigens (strain DSM 10523 / SB164P1)</name>
    <dbReference type="NCBI Taxonomy" id="1167006"/>
    <lineage>
        <taxon>Bacteria</taxon>
        <taxon>Pseudomonadati</taxon>
        <taxon>Thermodesulfobacteriota</taxon>
        <taxon>Desulfobulbia</taxon>
        <taxon>Desulfobulbales</taxon>
        <taxon>Desulfocapsaceae</taxon>
        <taxon>Desulfocapsa</taxon>
    </lineage>
</organism>
<dbReference type="AlphaFoldDB" id="M1NA55"/>
<dbReference type="OrthoDB" id="5419502at2"/>
<dbReference type="EMBL" id="CP003985">
    <property type="protein sequence ID" value="AGF76734.1"/>
    <property type="molecule type" value="Genomic_DNA"/>
</dbReference>
<evidence type="ECO:0000313" key="2">
    <source>
        <dbReference type="EMBL" id="AGF76734.1"/>
    </source>
</evidence>
<keyword evidence="1" id="KW-0472">Membrane</keyword>
<feature type="transmembrane region" description="Helical" evidence="1">
    <location>
        <begin position="35"/>
        <end position="61"/>
    </location>
</feature>
<dbReference type="KEGG" id="dsf:UWK_00147"/>
<protein>
    <submittedName>
        <fullName evidence="2">Uncharacterized protein</fullName>
    </submittedName>
</protein>
<accession>M1NA55</accession>
<name>M1NA55_DESSD</name>
<evidence type="ECO:0000256" key="1">
    <source>
        <dbReference type="SAM" id="Phobius"/>
    </source>
</evidence>
<proteinExistence type="predicted"/>
<sequence>MKKLIQKIADIEFVRIAIEEQADLTPFKEKPSLEVITGVLLIILGSLLGWPAVAVLGVLAIKFNEPLLAVIGGPLAYGLSFPVFGLGMYFSGAKYTIIFFRWLSRVMVEKLSAWVNPGET</sequence>
<dbReference type="Proteomes" id="UP000011721">
    <property type="component" value="Chromosome"/>
</dbReference>
<gene>
    <name evidence="2" type="ordered locus">UWK_00147</name>
</gene>
<keyword evidence="1" id="KW-1133">Transmembrane helix</keyword>
<feature type="transmembrane region" description="Helical" evidence="1">
    <location>
        <begin position="67"/>
        <end position="91"/>
    </location>
</feature>